<dbReference type="GeneID" id="87898279"/>
<reference evidence="3 4" key="1">
    <citation type="journal article" date="2023" name="bioRxiv">
        <title>High-quality genome assemblies of four members of thePodospora anserinaspecies complex.</title>
        <authorList>
            <person name="Ament-Velasquez S.L."/>
            <person name="Vogan A.A."/>
            <person name="Wallerman O."/>
            <person name="Hartmann F."/>
            <person name="Gautier V."/>
            <person name="Silar P."/>
            <person name="Giraud T."/>
            <person name="Johannesson H."/>
        </authorList>
    </citation>
    <scope>NUCLEOTIDE SEQUENCE [LARGE SCALE GENOMIC DNA]</scope>
    <source>
        <strain evidence="3 4">CBS 112042</strain>
    </source>
</reference>
<accession>A0ABR0FKZ7</accession>
<evidence type="ECO:0000256" key="1">
    <source>
        <dbReference type="SAM" id="MobiDB-lite"/>
    </source>
</evidence>
<feature type="compositionally biased region" description="Basic and acidic residues" evidence="1">
    <location>
        <begin position="259"/>
        <end position="280"/>
    </location>
</feature>
<protein>
    <submittedName>
        <fullName evidence="3">Uncharacterized protein</fullName>
    </submittedName>
</protein>
<keyword evidence="4" id="KW-1185">Reference proteome</keyword>
<gene>
    <name evidence="3" type="ORF">QC761_405145</name>
</gene>
<comment type="caution">
    <text evidence="3">The sequence shown here is derived from an EMBL/GenBank/DDBJ whole genome shotgun (WGS) entry which is preliminary data.</text>
</comment>
<dbReference type="EMBL" id="JAFFGZ010000006">
    <property type="protein sequence ID" value="KAK4643784.1"/>
    <property type="molecule type" value="Genomic_DNA"/>
</dbReference>
<sequence>MLKAVFFQLAAVCLGVLASDCEPYSEVPIWGTVESSTAPRTTALPITTKSYSVEPLNSWTAESTSSLWGFGVHKTTLETKIAVRADAAVVGSHVSERDLSTTDATPIQSGPGKCNGKTRRFNCISPGDKWQECSSNKWSDVIPMGKLGGVTTTCTNYGIHAFLKLTHLPGVAMDTPVMTGPCNPPDKRSTSNTKRDTLSGLYNCIWPGLEWQTCSDDNTWTNPAPMLGGLHCISYGVNDYMDTDDIPFILNAMVSGGYPERRDVKERGGVPVDKKFEHTSNMKHPSGASNENTRHHIQ</sequence>
<evidence type="ECO:0000313" key="4">
    <source>
        <dbReference type="Proteomes" id="UP001322138"/>
    </source>
</evidence>
<keyword evidence="2" id="KW-0732">Signal</keyword>
<name>A0ABR0FKZ7_9PEZI</name>
<organism evidence="3 4">
    <name type="scientific">Podospora bellae-mahoneyi</name>
    <dbReference type="NCBI Taxonomy" id="2093777"/>
    <lineage>
        <taxon>Eukaryota</taxon>
        <taxon>Fungi</taxon>
        <taxon>Dikarya</taxon>
        <taxon>Ascomycota</taxon>
        <taxon>Pezizomycotina</taxon>
        <taxon>Sordariomycetes</taxon>
        <taxon>Sordariomycetidae</taxon>
        <taxon>Sordariales</taxon>
        <taxon>Podosporaceae</taxon>
        <taxon>Podospora</taxon>
    </lineage>
</organism>
<proteinExistence type="predicted"/>
<feature type="chain" id="PRO_5047326758" evidence="2">
    <location>
        <begin position="19"/>
        <end position="298"/>
    </location>
</feature>
<evidence type="ECO:0000313" key="3">
    <source>
        <dbReference type="EMBL" id="KAK4643784.1"/>
    </source>
</evidence>
<evidence type="ECO:0000256" key="2">
    <source>
        <dbReference type="SAM" id="SignalP"/>
    </source>
</evidence>
<dbReference type="Proteomes" id="UP001322138">
    <property type="component" value="Unassembled WGS sequence"/>
</dbReference>
<feature type="region of interest" description="Disordered" evidence="1">
    <location>
        <begin position="259"/>
        <end position="298"/>
    </location>
</feature>
<dbReference type="RefSeq" id="XP_062732760.1">
    <property type="nucleotide sequence ID" value="XM_062878797.1"/>
</dbReference>
<feature type="signal peptide" evidence="2">
    <location>
        <begin position="1"/>
        <end position="18"/>
    </location>
</feature>